<accession>A0A1W1WJD0</accession>
<dbReference type="AlphaFoldDB" id="A0A1W1WJD0"/>
<proteinExistence type="predicted"/>
<reference evidence="2" key="1">
    <citation type="submission" date="2017-04" db="EMBL/GenBank/DDBJ databases">
        <authorList>
            <person name="Varghese N."/>
            <person name="Submissions S."/>
        </authorList>
    </citation>
    <scope>NUCLEOTIDE SEQUENCE [LARGE SCALE GENOMIC DNA]</scope>
    <source>
        <strain evidence="2">DSM 9293</strain>
    </source>
</reference>
<name>A0A1W1WJD0_SULTA</name>
<evidence type="ECO:0000313" key="1">
    <source>
        <dbReference type="EMBL" id="SMC06302.1"/>
    </source>
</evidence>
<keyword evidence="2" id="KW-1185">Reference proteome</keyword>
<protein>
    <submittedName>
        <fullName evidence="1">Uncharacterized protein</fullName>
    </submittedName>
</protein>
<dbReference type="SUPFAM" id="SSF52833">
    <property type="entry name" value="Thioredoxin-like"/>
    <property type="match status" value="1"/>
</dbReference>
<organism evidence="1 2">
    <name type="scientific">Sulfobacillus thermosulfidooxidans (strain DSM 9293 / VKM B-1269 / AT-1)</name>
    <dbReference type="NCBI Taxonomy" id="929705"/>
    <lineage>
        <taxon>Bacteria</taxon>
        <taxon>Bacillati</taxon>
        <taxon>Bacillota</taxon>
        <taxon>Clostridia</taxon>
        <taxon>Eubacteriales</taxon>
        <taxon>Clostridiales Family XVII. Incertae Sedis</taxon>
        <taxon>Sulfobacillus</taxon>
    </lineage>
</organism>
<gene>
    <name evidence="1" type="ORF">SAMN00768000_2741</name>
</gene>
<dbReference type="RefSeq" id="WP_020373227.1">
    <property type="nucleotide sequence ID" value="NZ_FWWY01000001.1"/>
</dbReference>
<dbReference type="InterPro" id="IPR011990">
    <property type="entry name" value="TPR-like_helical_dom_sf"/>
</dbReference>
<evidence type="ECO:0000313" key="2">
    <source>
        <dbReference type="Proteomes" id="UP000192660"/>
    </source>
</evidence>
<dbReference type="EMBL" id="FWWY01000001">
    <property type="protein sequence ID" value="SMC06302.1"/>
    <property type="molecule type" value="Genomic_DNA"/>
</dbReference>
<sequence>MKSLTLLIVTKPHCSGCELMKRKTLNHPEVQMELEAKWDVYPYRAHEDNGSNDFIWYPTVVAYDGMFQVLRREEGFIPPYEFLVFLHLAEAKQLLKQKDYTTCQQLLEMTCKSFPLSGLIPECLYYLGVASHLAHNPRETARVWRILRETYPQTRWAHKVMLQWPEE</sequence>
<dbReference type="SUPFAM" id="SSF48452">
    <property type="entry name" value="TPR-like"/>
    <property type="match status" value="1"/>
</dbReference>
<dbReference type="Gene3D" id="1.25.40.10">
    <property type="entry name" value="Tetratricopeptide repeat domain"/>
    <property type="match status" value="1"/>
</dbReference>
<dbReference type="InterPro" id="IPR036249">
    <property type="entry name" value="Thioredoxin-like_sf"/>
</dbReference>
<dbReference type="Proteomes" id="UP000192660">
    <property type="component" value="Unassembled WGS sequence"/>
</dbReference>
<dbReference type="OrthoDB" id="2083608at2"/>